<organism evidence="1 2">
    <name type="scientific">Gigaspora margarita</name>
    <dbReference type="NCBI Taxonomy" id="4874"/>
    <lineage>
        <taxon>Eukaryota</taxon>
        <taxon>Fungi</taxon>
        <taxon>Fungi incertae sedis</taxon>
        <taxon>Mucoromycota</taxon>
        <taxon>Glomeromycotina</taxon>
        <taxon>Glomeromycetes</taxon>
        <taxon>Diversisporales</taxon>
        <taxon>Gigasporaceae</taxon>
        <taxon>Gigaspora</taxon>
    </lineage>
</organism>
<dbReference type="EMBL" id="CAJVQB010088508">
    <property type="protein sequence ID" value="CAG8847630.1"/>
    <property type="molecule type" value="Genomic_DNA"/>
</dbReference>
<comment type="caution">
    <text evidence="1">The sequence shown here is derived from an EMBL/GenBank/DDBJ whole genome shotgun (WGS) entry which is preliminary data.</text>
</comment>
<keyword evidence="2" id="KW-1185">Reference proteome</keyword>
<evidence type="ECO:0000313" key="1">
    <source>
        <dbReference type="EMBL" id="CAG8847630.1"/>
    </source>
</evidence>
<accession>A0ABN7X437</accession>
<dbReference type="Proteomes" id="UP000789901">
    <property type="component" value="Unassembled WGS sequence"/>
</dbReference>
<protein>
    <submittedName>
        <fullName evidence="1">43332_t:CDS:1</fullName>
    </submittedName>
</protein>
<evidence type="ECO:0000313" key="2">
    <source>
        <dbReference type="Proteomes" id="UP000789901"/>
    </source>
</evidence>
<gene>
    <name evidence="1" type="ORF">GMARGA_LOCUS38774</name>
</gene>
<proteinExistence type="predicted"/>
<feature type="non-terminal residue" evidence="1">
    <location>
        <position position="1"/>
    </location>
</feature>
<name>A0ABN7X437_GIGMA</name>
<reference evidence="1 2" key="1">
    <citation type="submission" date="2021-06" db="EMBL/GenBank/DDBJ databases">
        <authorList>
            <person name="Kallberg Y."/>
            <person name="Tangrot J."/>
            <person name="Rosling A."/>
        </authorList>
    </citation>
    <scope>NUCLEOTIDE SEQUENCE [LARGE SCALE GENOMIC DNA]</scope>
    <source>
        <strain evidence="1 2">120-4 pot B 10/14</strain>
    </source>
</reference>
<sequence>DRTGVEFGKNLLYSNLDSNSDSDYIPIQKVRYAELAQTELREGEKKGIKEQA</sequence>